<protein>
    <recommendedName>
        <fullName evidence="3">SynChlorMet cassette protein ScmC</fullName>
    </recommendedName>
</protein>
<sequence>MFEHWQRIGSHLIRFRIDGEEAERMVELTIGDHWLSIEHGLEPDYEVAVAGGFGAPYEGVDPVRFEPSADGATVTVRTDYRIESSADGRRTSIRFHDYFGLRTALLNWYSRVLEQHGWGVIIHSSCVVHDDMAYLFAGLSGAGKTTIAGMSRPRPLLADETSIVEIARDGGVLVHDSPFRNDFREHTAAGPYPLRGIYLIKQSLDIRSRQISRSEALLNLLNKIVHWQKDPLETQRLIQRCKTLVERVPAYELYFQKNDLFWEAIS</sequence>
<dbReference type="Gene3D" id="3.40.50.300">
    <property type="entry name" value="P-loop containing nucleotide triphosphate hydrolases"/>
    <property type="match status" value="1"/>
</dbReference>
<dbReference type="InterPro" id="IPR027417">
    <property type="entry name" value="P-loop_NTPase"/>
</dbReference>
<dbReference type="EMBL" id="JACJVN010000023">
    <property type="protein sequence ID" value="MBB6676856.1"/>
    <property type="molecule type" value="Genomic_DNA"/>
</dbReference>
<gene>
    <name evidence="1" type="ORF">H4Q31_05860</name>
</gene>
<dbReference type="Proteomes" id="UP000574133">
    <property type="component" value="Unassembled WGS sequence"/>
</dbReference>
<accession>A0A841T9Y4</accession>
<dbReference type="RefSeq" id="WP_185178145.1">
    <property type="nucleotide sequence ID" value="NZ_CBCSEP010000001.1"/>
</dbReference>
<evidence type="ECO:0000313" key="1">
    <source>
        <dbReference type="EMBL" id="MBB6676856.1"/>
    </source>
</evidence>
<reference evidence="1 2" key="1">
    <citation type="submission" date="2020-08" db="EMBL/GenBank/DDBJ databases">
        <title>Cohnella phylogeny.</title>
        <authorList>
            <person name="Dunlap C."/>
        </authorList>
    </citation>
    <scope>NUCLEOTIDE SEQUENCE [LARGE SCALE GENOMIC DNA]</scope>
    <source>
        <strain evidence="1 2">DSM 103658</strain>
    </source>
</reference>
<keyword evidence="2" id="KW-1185">Reference proteome</keyword>
<comment type="caution">
    <text evidence="1">The sequence shown here is derived from an EMBL/GenBank/DDBJ whole genome shotgun (WGS) entry which is preliminary data.</text>
</comment>
<organism evidence="1 2">
    <name type="scientific">Cohnella lubricantis</name>
    <dbReference type="NCBI Taxonomy" id="2163172"/>
    <lineage>
        <taxon>Bacteria</taxon>
        <taxon>Bacillati</taxon>
        <taxon>Bacillota</taxon>
        <taxon>Bacilli</taxon>
        <taxon>Bacillales</taxon>
        <taxon>Paenibacillaceae</taxon>
        <taxon>Cohnella</taxon>
    </lineage>
</organism>
<dbReference type="SUPFAM" id="SSF53795">
    <property type="entry name" value="PEP carboxykinase-like"/>
    <property type="match status" value="1"/>
</dbReference>
<evidence type="ECO:0000313" key="2">
    <source>
        <dbReference type="Proteomes" id="UP000574133"/>
    </source>
</evidence>
<proteinExistence type="predicted"/>
<name>A0A841T9Y4_9BACL</name>
<evidence type="ECO:0008006" key="3">
    <source>
        <dbReference type="Google" id="ProtNLM"/>
    </source>
</evidence>
<dbReference type="AlphaFoldDB" id="A0A841T9Y4"/>